<evidence type="ECO:0000313" key="2">
    <source>
        <dbReference type="Proteomes" id="UP001153069"/>
    </source>
</evidence>
<keyword evidence="2" id="KW-1185">Reference proteome</keyword>
<protein>
    <submittedName>
        <fullName evidence="1">Uncharacterized protein</fullName>
    </submittedName>
</protein>
<reference evidence="1" key="1">
    <citation type="submission" date="2020-06" db="EMBL/GenBank/DDBJ databases">
        <authorList>
            <consortium name="Plant Systems Biology data submission"/>
        </authorList>
    </citation>
    <scope>NUCLEOTIDE SEQUENCE</scope>
    <source>
        <strain evidence="1">D6</strain>
    </source>
</reference>
<dbReference type="AlphaFoldDB" id="A0A9N8HEY9"/>
<sequence length="134" mass="15792">MSPSHHTQRRSPWCQKIRRERQRETRSSKGRRHLFVSWFLLSTRFWTKLRTSSIIYLVSIHVNQTSTPKRLEVISPSQRSPLMDGVNKLLVCHGRSCWSLLFSVLLLVSSGLRQPWRYWANKPAALYDMKLVEA</sequence>
<accession>A0A9N8HEY9</accession>
<name>A0A9N8HEY9_9STRA</name>
<comment type="caution">
    <text evidence="1">The sequence shown here is derived from an EMBL/GenBank/DDBJ whole genome shotgun (WGS) entry which is preliminary data.</text>
</comment>
<gene>
    <name evidence="1" type="ORF">SEMRO_497_G154861.1</name>
</gene>
<proteinExistence type="predicted"/>
<dbReference type="Proteomes" id="UP001153069">
    <property type="component" value="Unassembled WGS sequence"/>
</dbReference>
<organism evidence="1 2">
    <name type="scientific">Seminavis robusta</name>
    <dbReference type="NCBI Taxonomy" id="568900"/>
    <lineage>
        <taxon>Eukaryota</taxon>
        <taxon>Sar</taxon>
        <taxon>Stramenopiles</taxon>
        <taxon>Ochrophyta</taxon>
        <taxon>Bacillariophyta</taxon>
        <taxon>Bacillariophyceae</taxon>
        <taxon>Bacillariophycidae</taxon>
        <taxon>Naviculales</taxon>
        <taxon>Naviculaceae</taxon>
        <taxon>Seminavis</taxon>
    </lineage>
</organism>
<evidence type="ECO:0000313" key="1">
    <source>
        <dbReference type="EMBL" id="CAB9511691.1"/>
    </source>
</evidence>
<dbReference type="EMBL" id="CAICTM010000496">
    <property type="protein sequence ID" value="CAB9511691.1"/>
    <property type="molecule type" value="Genomic_DNA"/>
</dbReference>